<dbReference type="PANTHER" id="PTHR14237:SF19">
    <property type="entry name" value="MITOCHONDRIAL AMIDOXIME REDUCING COMPONENT 1"/>
    <property type="match status" value="1"/>
</dbReference>
<feature type="domain" description="MOSC" evidence="1">
    <location>
        <begin position="123"/>
        <end position="263"/>
    </location>
</feature>
<dbReference type="SUPFAM" id="SSF141673">
    <property type="entry name" value="MOSC N-terminal domain-like"/>
    <property type="match status" value="1"/>
</dbReference>
<evidence type="ECO:0000313" key="2">
    <source>
        <dbReference type="EMBL" id="PWK78891.1"/>
    </source>
</evidence>
<dbReference type="Proteomes" id="UP000245678">
    <property type="component" value="Unassembled WGS sequence"/>
</dbReference>
<dbReference type="GO" id="GO:0030151">
    <property type="term" value="F:molybdenum ion binding"/>
    <property type="evidence" value="ECO:0007669"/>
    <property type="project" value="InterPro"/>
</dbReference>
<sequence length="274" mass="31142">MLQISQLFIYPIKSLGGISLQSAEVTTRGLQYDRRWMLVNEHGHFMTQREFANMALLKTAIEEAGIRVIAQSGNNVLVPFDIEKKPLHQFAVWDDICMGQYVNDEIDDWFTETLGIKCRLVYMPDDSEREVDQRYAQPGMITSFADAYPFLLIGQASLNDLNKRMALPLPMDRFRPNIVFTGGGAYSEDLMNRIEIAGITFYGTKLCARCVLTTIDQQTAAKAKEPLKTLASYRMKNNKIMFGQNLVHENTGTISVGDELKVLSQHTEERFIIK</sequence>
<dbReference type="InterPro" id="IPR005303">
    <property type="entry name" value="MOCOS_middle"/>
</dbReference>
<dbReference type="InterPro" id="IPR005302">
    <property type="entry name" value="MoCF_Sase_C"/>
</dbReference>
<accession>A0A316HFS1</accession>
<dbReference type="GO" id="GO:0003824">
    <property type="term" value="F:catalytic activity"/>
    <property type="evidence" value="ECO:0007669"/>
    <property type="project" value="InterPro"/>
</dbReference>
<evidence type="ECO:0000313" key="3">
    <source>
        <dbReference type="Proteomes" id="UP000245678"/>
    </source>
</evidence>
<dbReference type="AlphaFoldDB" id="A0A316HFS1"/>
<dbReference type="GO" id="GO:0030170">
    <property type="term" value="F:pyridoxal phosphate binding"/>
    <property type="evidence" value="ECO:0007669"/>
    <property type="project" value="InterPro"/>
</dbReference>
<dbReference type="EMBL" id="QGHA01000002">
    <property type="protein sequence ID" value="PWK78891.1"/>
    <property type="molecule type" value="Genomic_DNA"/>
</dbReference>
<dbReference type="Pfam" id="PF03476">
    <property type="entry name" value="MOSC_N"/>
    <property type="match status" value="1"/>
</dbReference>
<proteinExistence type="predicted"/>
<comment type="caution">
    <text evidence="2">The sequence shown here is derived from an EMBL/GenBank/DDBJ whole genome shotgun (WGS) entry which is preliminary data.</text>
</comment>
<gene>
    <name evidence="2" type="ORF">LX99_01344</name>
</gene>
<dbReference type="PANTHER" id="PTHR14237">
    <property type="entry name" value="MOLYBDOPTERIN COFACTOR SULFURASE MOSC"/>
    <property type="match status" value="1"/>
</dbReference>
<dbReference type="Pfam" id="PF03473">
    <property type="entry name" value="MOSC"/>
    <property type="match status" value="1"/>
</dbReference>
<dbReference type="SUPFAM" id="SSF50800">
    <property type="entry name" value="PK beta-barrel domain-like"/>
    <property type="match status" value="1"/>
</dbReference>
<reference evidence="2 3" key="1">
    <citation type="submission" date="2018-05" db="EMBL/GenBank/DDBJ databases">
        <title>Genomic Encyclopedia of Archaeal and Bacterial Type Strains, Phase II (KMG-II): from individual species to whole genera.</title>
        <authorList>
            <person name="Goeker M."/>
        </authorList>
    </citation>
    <scope>NUCLEOTIDE SEQUENCE [LARGE SCALE GENOMIC DNA]</scope>
    <source>
        <strain evidence="2 3">DSM 19975</strain>
    </source>
</reference>
<dbReference type="PROSITE" id="PS51340">
    <property type="entry name" value="MOSC"/>
    <property type="match status" value="1"/>
</dbReference>
<name>A0A316HFS1_9SPHI</name>
<dbReference type="InterPro" id="IPR011037">
    <property type="entry name" value="Pyrv_Knase-like_insert_dom_sf"/>
</dbReference>
<organism evidence="2 3">
    <name type="scientific">Mucilaginibacter oryzae</name>
    <dbReference type="NCBI Taxonomy" id="468058"/>
    <lineage>
        <taxon>Bacteria</taxon>
        <taxon>Pseudomonadati</taxon>
        <taxon>Bacteroidota</taxon>
        <taxon>Sphingobacteriia</taxon>
        <taxon>Sphingobacteriales</taxon>
        <taxon>Sphingobacteriaceae</taxon>
        <taxon>Mucilaginibacter</taxon>
    </lineage>
</organism>
<protein>
    <recommendedName>
        <fullName evidence="1">MOSC domain-containing protein</fullName>
    </recommendedName>
</protein>
<evidence type="ECO:0000259" key="1">
    <source>
        <dbReference type="PROSITE" id="PS51340"/>
    </source>
</evidence>
<dbReference type="RefSeq" id="WP_109607152.1">
    <property type="nucleotide sequence ID" value="NZ_QGHA01000002.1"/>
</dbReference>
<keyword evidence="3" id="KW-1185">Reference proteome</keyword>